<evidence type="ECO:0000256" key="2">
    <source>
        <dbReference type="SAM" id="Phobius"/>
    </source>
</evidence>
<evidence type="ECO:0000313" key="4">
    <source>
        <dbReference type="Proteomes" id="UP000215355"/>
    </source>
</evidence>
<dbReference type="RefSeq" id="WP_093095467.1">
    <property type="nucleotide sequence ID" value="NZ_CP158798.1"/>
</dbReference>
<feature type="compositionally biased region" description="Basic and acidic residues" evidence="1">
    <location>
        <begin position="19"/>
        <end position="32"/>
    </location>
</feature>
<feature type="transmembrane region" description="Helical" evidence="2">
    <location>
        <begin position="44"/>
        <end position="62"/>
    </location>
</feature>
<organism evidence="3 4">
    <name type="scientific">Sphingobacterium mizutaii</name>
    <dbReference type="NCBI Taxonomy" id="1010"/>
    <lineage>
        <taxon>Bacteria</taxon>
        <taxon>Pseudomonadati</taxon>
        <taxon>Bacteroidota</taxon>
        <taxon>Sphingobacteriia</taxon>
        <taxon>Sphingobacteriales</taxon>
        <taxon>Sphingobacteriaceae</taxon>
        <taxon>Sphingobacterium</taxon>
    </lineage>
</organism>
<evidence type="ECO:0000313" key="3">
    <source>
        <dbReference type="EMBL" id="SNV48296.1"/>
    </source>
</evidence>
<dbReference type="AlphaFoldDB" id="A0AAJ4XAM0"/>
<keyword evidence="2" id="KW-0472">Membrane</keyword>
<protein>
    <submittedName>
        <fullName evidence="3">Uncharacterized protein</fullName>
    </submittedName>
</protein>
<gene>
    <name evidence="3" type="ORF">SAMEA4412673_01525</name>
</gene>
<dbReference type="EMBL" id="LT906468">
    <property type="protein sequence ID" value="SNV48296.1"/>
    <property type="molecule type" value="Genomic_DNA"/>
</dbReference>
<evidence type="ECO:0000256" key="1">
    <source>
        <dbReference type="SAM" id="MobiDB-lite"/>
    </source>
</evidence>
<reference evidence="3 4" key="1">
    <citation type="submission" date="2017-06" db="EMBL/GenBank/DDBJ databases">
        <authorList>
            <consortium name="Pathogen Informatics"/>
        </authorList>
    </citation>
    <scope>NUCLEOTIDE SEQUENCE [LARGE SCALE GENOMIC DNA]</scope>
    <source>
        <strain evidence="3 4">NCTC12149</strain>
    </source>
</reference>
<sequence>MEEKEDEHGNKINNAEDVDPNKVPETVVKEKDDQPAANNLKRTIIIAIIVLAIIYFIYELVLKGQ</sequence>
<keyword evidence="2" id="KW-1133">Transmembrane helix</keyword>
<keyword evidence="2" id="KW-0812">Transmembrane</keyword>
<name>A0AAJ4XAM0_9SPHI</name>
<feature type="compositionally biased region" description="Basic and acidic residues" evidence="1">
    <location>
        <begin position="1"/>
        <end position="10"/>
    </location>
</feature>
<dbReference type="Proteomes" id="UP000215355">
    <property type="component" value="Chromosome 1"/>
</dbReference>
<feature type="region of interest" description="Disordered" evidence="1">
    <location>
        <begin position="1"/>
        <end position="32"/>
    </location>
</feature>
<accession>A0AAJ4XAM0</accession>
<proteinExistence type="predicted"/>
<dbReference type="KEGG" id="smiz:4412673_01525"/>